<comment type="cofactor">
    <cofactor evidence="1 6">
        <name>Zn(2+)</name>
        <dbReference type="ChEBI" id="CHEBI:29105"/>
    </cofactor>
</comment>
<dbReference type="SUPFAM" id="SSF50129">
    <property type="entry name" value="GroES-like"/>
    <property type="match status" value="1"/>
</dbReference>
<dbReference type="GO" id="GO:0016491">
    <property type="term" value="F:oxidoreductase activity"/>
    <property type="evidence" value="ECO:0007669"/>
    <property type="project" value="UniProtKB-KW"/>
</dbReference>
<name>A0A428ZE81_KIBAR</name>
<dbReference type="InterPro" id="IPR002328">
    <property type="entry name" value="ADH_Zn_CS"/>
</dbReference>
<dbReference type="SUPFAM" id="SSF51735">
    <property type="entry name" value="NAD(P)-binding Rossmann-fold domains"/>
    <property type="match status" value="1"/>
</dbReference>
<sequence>MSTITTAAVVESPGAGFTLSEVKLGDLRPDEILVRMVAAGICHTDLSVAHGALPFPMPAVLGHEGAGVVEAVGTSVTRVRPGDQVLLSYTSCGRCVSCHDGHPAYCETWLPANLIGGRRLDGSATITRGGHDVGGHFFGQSSFARHAIADERGVVKVGPGAPLDLLAPLGCGVMTGAGAVWNVLQPRPGSTLLITGAGAVGLSAVMAATMTPATRIIVADRVEDRLRLAREFGATDTIDTTMSDLADEVSRLTGDHGVDGVVESTGNVGVLRTAISTLAVRGTAVIVGAPAFGTEVPVDVNFMLPGRHVVGLTLGDAEIEALVPVLAGLVTAGRLPVDRLITHYRFDEIAAAVEDVTAGKTIKPVLRFDQPTTG</sequence>
<dbReference type="Pfam" id="PF00107">
    <property type="entry name" value="ADH_zinc_N"/>
    <property type="match status" value="1"/>
</dbReference>
<evidence type="ECO:0000256" key="5">
    <source>
        <dbReference type="ARBA" id="ARBA00023002"/>
    </source>
</evidence>
<dbReference type="FunFam" id="3.40.50.720:FF:000003">
    <property type="entry name" value="S-(hydroxymethyl)glutathione dehydrogenase"/>
    <property type="match status" value="1"/>
</dbReference>
<dbReference type="PANTHER" id="PTHR43350">
    <property type="entry name" value="NAD-DEPENDENT ALCOHOL DEHYDROGENASE"/>
    <property type="match status" value="1"/>
</dbReference>
<dbReference type="InterPro" id="IPR013154">
    <property type="entry name" value="ADH-like_N"/>
</dbReference>
<dbReference type="SMART" id="SM00829">
    <property type="entry name" value="PKS_ER"/>
    <property type="match status" value="1"/>
</dbReference>
<evidence type="ECO:0000259" key="7">
    <source>
        <dbReference type="SMART" id="SM00829"/>
    </source>
</evidence>
<dbReference type="EMBL" id="QHKI01000009">
    <property type="protein sequence ID" value="RSM86268.1"/>
    <property type="molecule type" value="Genomic_DNA"/>
</dbReference>
<evidence type="ECO:0000256" key="1">
    <source>
        <dbReference type="ARBA" id="ARBA00001947"/>
    </source>
</evidence>
<evidence type="ECO:0000256" key="4">
    <source>
        <dbReference type="ARBA" id="ARBA00022833"/>
    </source>
</evidence>
<keyword evidence="4 6" id="KW-0862">Zinc</keyword>
<dbReference type="Pfam" id="PF08240">
    <property type="entry name" value="ADH_N"/>
    <property type="match status" value="1"/>
</dbReference>
<dbReference type="AlphaFoldDB" id="A0A428ZE81"/>
<dbReference type="CDD" id="cd08278">
    <property type="entry name" value="benzyl_alcohol_DH"/>
    <property type="match status" value="1"/>
</dbReference>
<keyword evidence="5" id="KW-0560">Oxidoreductase</keyword>
<feature type="domain" description="Enoyl reductase (ER)" evidence="7">
    <location>
        <begin position="14"/>
        <end position="366"/>
    </location>
</feature>
<dbReference type="Gene3D" id="3.40.50.720">
    <property type="entry name" value="NAD(P)-binding Rossmann-like Domain"/>
    <property type="match status" value="1"/>
</dbReference>
<evidence type="ECO:0000313" key="9">
    <source>
        <dbReference type="Proteomes" id="UP000287547"/>
    </source>
</evidence>
<dbReference type="InterPro" id="IPR013149">
    <property type="entry name" value="ADH-like_C"/>
</dbReference>
<dbReference type="Gene3D" id="3.90.180.10">
    <property type="entry name" value="Medium-chain alcohol dehydrogenases, catalytic domain"/>
    <property type="match status" value="1"/>
</dbReference>
<evidence type="ECO:0000313" key="8">
    <source>
        <dbReference type="EMBL" id="RSM86268.1"/>
    </source>
</evidence>
<proteinExistence type="inferred from homology"/>
<dbReference type="GO" id="GO:0008270">
    <property type="term" value="F:zinc ion binding"/>
    <property type="evidence" value="ECO:0007669"/>
    <property type="project" value="InterPro"/>
</dbReference>
<dbReference type="RefSeq" id="WP_037256290.1">
    <property type="nucleotide sequence ID" value="NZ_QHKI01000009.1"/>
</dbReference>
<organism evidence="8 9">
    <name type="scientific">Kibdelosporangium aridum</name>
    <dbReference type="NCBI Taxonomy" id="2030"/>
    <lineage>
        <taxon>Bacteria</taxon>
        <taxon>Bacillati</taxon>
        <taxon>Actinomycetota</taxon>
        <taxon>Actinomycetes</taxon>
        <taxon>Pseudonocardiales</taxon>
        <taxon>Pseudonocardiaceae</taxon>
        <taxon>Kibdelosporangium</taxon>
    </lineage>
</organism>
<evidence type="ECO:0000256" key="2">
    <source>
        <dbReference type="ARBA" id="ARBA00008072"/>
    </source>
</evidence>
<dbReference type="InterPro" id="IPR020843">
    <property type="entry name" value="ER"/>
</dbReference>
<dbReference type="OrthoDB" id="3265141at2"/>
<dbReference type="PANTHER" id="PTHR43350:SF2">
    <property type="entry name" value="GROES-LIKE ZINC-BINDING ALCOHOL DEHYDROGENASE FAMILY PROTEIN"/>
    <property type="match status" value="1"/>
</dbReference>
<reference evidence="8 9" key="1">
    <citation type="submission" date="2018-05" db="EMBL/GenBank/DDBJ databases">
        <title>Evolution of GPA BGCs.</title>
        <authorList>
            <person name="Waglechner N."/>
            <person name="Wright G.D."/>
        </authorList>
    </citation>
    <scope>NUCLEOTIDE SEQUENCE [LARGE SCALE GENOMIC DNA]</scope>
    <source>
        <strain evidence="8 9">A82846</strain>
    </source>
</reference>
<accession>A0A428ZE81</accession>
<comment type="similarity">
    <text evidence="2 6">Belongs to the zinc-containing alcohol dehydrogenase family.</text>
</comment>
<protein>
    <submittedName>
        <fullName evidence="8">NAD(P)-dependent alcohol dehydrogenase</fullName>
    </submittedName>
</protein>
<dbReference type="PROSITE" id="PS00059">
    <property type="entry name" value="ADH_ZINC"/>
    <property type="match status" value="1"/>
</dbReference>
<comment type="caution">
    <text evidence="8">The sequence shown here is derived from an EMBL/GenBank/DDBJ whole genome shotgun (WGS) entry which is preliminary data.</text>
</comment>
<dbReference type="InterPro" id="IPR036291">
    <property type="entry name" value="NAD(P)-bd_dom_sf"/>
</dbReference>
<keyword evidence="3 6" id="KW-0479">Metal-binding</keyword>
<dbReference type="Proteomes" id="UP000287547">
    <property type="component" value="Unassembled WGS sequence"/>
</dbReference>
<dbReference type="InterPro" id="IPR011032">
    <property type="entry name" value="GroES-like_sf"/>
</dbReference>
<evidence type="ECO:0000256" key="6">
    <source>
        <dbReference type="RuleBase" id="RU361277"/>
    </source>
</evidence>
<evidence type="ECO:0000256" key="3">
    <source>
        <dbReference type="ARBA" id="ARBA00022723"/>
    </source>
</evidence>
<gene>
    <name evidence="8" type="ORF">DMH04_13925</name>
</gene>